<comment type="caution">
    <text evidence="2">The sequence shown here is derived from an EMBL/GenBank/DDBJ whole genome shotgun (WGS) entry which is preliminary data.</text>
</comment>
<reference evidence="2" key="1">
    <citation type="submission" date="2022-11" db="EMBL/GenBank/DDBJ databases">
        <title>Chromosome-level genome of Pogonophryne albipinna.</title>
        <authorList>
            <person name="Jo E."/>
        </authorList>
    </citation>
    <scope>NUCLEOTIDE SEQUENCE</scope>
    <source>
        <strain evidence="2">SGF0006</strain>
        <tissue evidence="2">Muscle</tissue>
    </source>
</reference>
<feature type="compositionally biased region" description="Basic and acidic residues" evidence="1">
    <location>
        <begin position="52"/>
        <end position="68"/>
    </location>
</feature>
<feature type="region of interest" description="Disordered" evidence="1">
    <location>
        <begin position="27"/>
        <end position="156"/>
    </location>
</feature>
<organism evidence="2 3">
    <name type="scientific">Pogonophryne albipinna</name>
    <dbReference type="NCBI Taxonomy" id="1090488"/>
    <lineage>
        <taxon>Eukaryota</taxon>
        <taxon>Metazoa</taxon>
        <taxon>Chordata</taxon>
        <taxon>Craniata</taxon>
        <taxon>Vertebrata</taxon>
        <taxon>Euteleostomi</taxon>
        <taxon>Actinopterygii</taxon>
        <taxon>Neopterygii</taxon>
        <taxon>Teleostei</taxon>
        <taxon>Neoteleostei</taxon>
        <taxon>Acanthomorphata</taxon>
        <taxon>Eupercaria</taxon>
        <taxon>Perciformes</taxon>
        <taxon>Notothenioidei</taxon>
        <taxon>Pogonophryne</taxon>
    </lineage>
</organism>
<dbReference type="EMBL" id="JAPTMU010000007">
    <property type="protein sequence ID" value="KAJ4941156.1"/>
    <property type="molecule type" value="Genomic_DNA"/>
</dbReference>
<name>A0AAD6FMV4_9TELE</name>
<feature type="compositionally biased region" description="Polar residues" evidence="1">
    <location>
        <begin position="27"/>
        <end position="38"/>
    </location>
</feature>
<evidence type="ECO:0000256" key="1">
    <source>
        <dbReference type="SAM" id="MobiDB-lite"/>
    </source>
</evidence>
<feature type="compositionally biased region" description="Polar residues" evidence="1">
    <location>
        <begin position="76"/>
        <end position="88"/>
    </location>
</feature>
<gene>
    <name evidence="2" type="ORF">JOQ06_027443</name>
</gene>
<dbReference type="Proteomes" id="UP001219934">
    <property type="component" value="Unassembled WGS sequence"/>
</dbReference>
<feature type="compositionally biased region" description="Acidic residues" evidence="1">
    <location>
        <begin position="108"/>
        <end position="149"/>
    </location>
</feature>
<accession>A0AAD6FMV4</accession>
<protein>
    <submittedName>
        <fullName evidence="2">Uncharacterized protein</fullName>
    </submittedName>
</protein>
<dbReference type="AlphaFoldDB" id="A0AAD6FMV4"/>
<evidence type="ECO:0000313" key="2">
    <source>
        <dbReference type="EMBL" id="KAJ4941156.1"/>
    </source>
</evidence>
<proteinExistence type="predicted"/>
<evidence type="ECO:0000313" key="3">
    <source>
        <dbReference type="Proteomes" id="UP001219934"/>
    </source>
</evidence>
<sequence>MCCIGCPRCLWSPHLLSSKDGKIKTSVNYDDNIRQANQVAGGQAEGPPKPPKKAEGSELPKQDKKEAVETVELSASAASEENIETQACTKKRKEKEKVSQAKRVAVSEEGEREEEMVEEVKEAEEEESEEELMEEDEEDEDEEEEDCAEDSQPLTVSQLKSPFFKVQQIKAFLKETKNKRGVKIEEFFTDKSLFLQSVKSSDASFY</sequence>
<keyword evidence="3" id="KW-1185">Reference proteome</keyword>